<organism evidence="3 4">
    <name type="scientific">Neisseria sicca</name>
    <dbReference type="NCBI Taxonomy" id="490"/>
    <lineage>
        <taxon>Bacteria</taxon>
        <taxon>Pseudomonadati</taxon>
        <taxon>Pseudomonadota</taxon>
        <taxon>Betaproteobacteria</taxon>
        <taxon>Neisseriales</taxon>
        <taxon>Neisseriaceae</taxon>
        <taxon>Neisseria</taxon>
    </lineage>
</organism>
<gene>
    <name evidence="3" type="ORF">HXM80_05175</name>
</gene>
<feature type="domain" description="GIY-YIG" evidence="2">
    <location>
        <begin position="8"/>
        <end position="85"/>
    </location>
</feature>
<dbReference type="SUPFAM" id="SSF82771">
    <property type="entry name" value="GIY-YIG endonuclease"/>
    <property type="match status" value="1"/>
</dbReference>
<dbReference type="Proteomes" id="UP000780345">
    <property type="component" value="Unassembled WGS sequence"/>
</dbReference>
<dbReference type="CDD" id="cd10448">
    <property type="entry name" value="GIY-YIG_unchar_3"/>
    <property type="match status" value="1"/>
</dbReference>
<dbReference type="Pfam" id="PF01541">
    <property type="entry name" value="GIY-YIG"/>
    <property type="match status" value="1"/>
</dbReference>
<dbReference type="InterPro" id="IPR000305">
    <property type="entry name" value="GIY-YIG_endonuc"/>
</dbReference>
<dbReference type="AlphaFoldDB" id="A0A930DH19"/>
<comment type="similarity">
    <text evidence="1">Belongs to the UPF0213 family.</text>
</comment>
<dbReference type="InterPro" id="IPR050190">
    <property type="entry name" value="UPF0213_domain"/>
</dbReference>
<dbReference type="Gene3D" id="3.40.1440.10">
    <property type="entry name" value="GIY-YIG endonuclease"/>
    <property type="match status" value="1"/>
</dbReference>
<reference evidence="3" key="1">
    <citation type="submission" date="2020-04" db="EMBL/GenBank/DDBJ databases">
        <title>Deep metagenomics examines the oral microbiome during advanced dental caries in children, revealing novel taxa and co-occurrences with host molecules.</title>
        <authorList>
            <person name="Baker J.L."/>
            <person name="Morton J.T."/>
            <person name="Dinis M."/>
            <person name="Alvarez R."/>
            <person name="Tran N.C."/>
            <person name="Knight R."/>
            <person name="Edlund A."/>
        </authorList>
    </citation>
    <scope>NUCLEOTIDE SEQUENCE</scope>
    <source>
        <strain evidence="3">JCVI_32_bin.62</strain>
    </source>
</reference>
<proteinExistence type="inferred from homology"/>
<dbReference type="PROSITE" id="PS50164">
    <property type="entry name" value="GIY_YIG"/>
    <property type="match status" value="1"/>
</dbReference>
<name>A0A930DH19_NEISI</name>
<dbReference type="PANTHER" id="PTHR34477">
    <property type="entry name" value="UPF0213 PROTEIN YHBQ"/>
    <property type="match status" value="1"/>
</dbReference>
<accession>A0A930DH19</accession>
<evidence type="ECO:0000313" key="3">
    <source>
        <dbReference type="EMBL" id="MBF1265074.1"/>
    </source>
</evidence>
<comment type="caution">
    <text evidence="3">The sequence shown here is derived from an EMBL/GenBank/DDBJ whole genome shotgun (WGS) entry which is preliminary data.</text>
</comment>
<evidence type="ECO:0000259" key="2">
    <source>
        <dbReference type="PROSITE" id="PS50164"/>
    </source>
</evidence>
<sequence length="103" mass="12257">MQNHPLARQTAVYILANGKNGTPYIGVTMNLPERVWQHKNHVNVDGFTARYDVHDLVWYEFFENMPEAVAKEKTMKKWRREWKIKLIEEQNPEWLDLSGVLFV</sequence>
<evidence type="ECO:0000313" key="4">
    <source>
        <dbReference type="Proteomes" id="UP000780345"/>
    </source>
</evidence>
<dbReference type="InterPro" id="IPR035901">
    <property type="entry name" value="GIY-YIG_endonuc_sf"/>
</dbReference>
<dbReference type="PANTHER" id="PTHR34477:SF5">
    <property type="entry name" value="BSL5627 PROTEIN"/>
    <property type="match status" value="1"/>
</dbReference>
<evidence type="ECO:0000256" key="1">
    <source>
        <dbReference type="ARBA" id="ARBA00007435"/>
    </source>
</evidence>
<dbReference type="EMBL" id="JABZQQ010000033">
    <property type="protein sequence ID" value="MBF1265074.1"/>
    <property type="molecule type" value="Genomic_DNA"/>
</dbReference>
<protein>
    <submittedName>
        <fullName evidence="3">GIY-YIG nuclease family protein</fullName>
    </submittedName>
</protein>